<dbReference type="RefSeq" id="WP_151623909.1">
    <property type="nucleotide sequence ID" value="NZ_CP043028.1"/>
</dbReference>
<evidence type="ECO:0000313" key="3">
    <source>
        <dbReference type="Proteomes" id="UP000327030"/>
    </source>
</evidence>
<proteinExistence type="predicted"/>
<name>A0A5P6VRM6_PSEXY</name>
<dbReference type="InterPro" id="IPR018633">
    <property type="entry name" value="DUF2357"/>
</dbReference>
<gene>
    <name evidence="2" type="ORF">FXF36_10615</name>
</gene>
<dbReference type="OrthoDB" id="6723960at2"/>
<protein>
    <submittedName>
        <fullName evidence="2">DUF2357 domain-containing protein</fullName>
    </submittedName>
</protein>
<accession>A0A5P6VRM6</accession>
<dbReference type="EMBL" id="CP043028">
    <property type="protein sequence ID" value="QFJ55283.1"/>
    <property type="molecule type" value="Genomic_DNA"/>
</dbReference>
<evidence type="ECO:0000313" key="2">
    <source>
        <dbReference type="EMBL" id="QFJ55283.1"/>
    </source>
</evidence>
<feature type="domain" description="DUF2357" evidence="1">
    <location>
        <begin position="76"/>
        <end position="188"/>
    </location>
</feature>
<sequence>MKEIDSYEKYCKSFTDDTNSGAKAEALLMLYIQNWIIKLQSNTEKEFTDYSLSQFIEDNLYKQRREESREDALSNIVDSAIDAFRIISKNMRERIIRENVMMPSYKVKEINSQGLNWLSRQSGRNIKQKVSSAGNNVLAVQRRMSYDTGENRLFVEFVRELLEILTVKLKYIPEANRPVGEKDICNELASFLYRTDLKEIRRWENLPPNNTLLSDQNYKKIWTAWNSLKSLDELILADSQNADARLATIFYFEFLTQIQGRVKIVQMPLEIDYDNYLIHYGSEKVKFLDSKGKAYSIAISGQTITMTVDTKEVLAEIKDGRIAIFVAGEDKGNSFSVNVGNIYKYTLLYASKIGLPKEGASLEQTVTNEKCDNVVIDLFALHPNYLVDGEELRYLEERVLQQTYYTEDIYGDKRKFYLPCDTTRAISMMHGVTQTYTIPYAVDSESFDQLQRLMHMMEGYISAKQFSYVFPDVYNEFQLSKIYKAARMAYRNVSSMPMSIGVAFDYMVTDDFAEYFEPDDFLLIVNLLDDELTMTLIKGEYDEKLSYDIPEYKGVVWERHPTATISVKSKISDKIIDCLEKAGCDKARKLYQLFGLEGLISETRMLSVLIDDSSWFTVSEELSEILQNMIFNIDDEISLFLSKQQGIIGDAQIHILSLVDNLTGKDNFIQYIDKCSALYGVSIYESLKLDTDVSLWHDHLPNLSIKLLYDKFDLIKDATVLPIFEPQKIEISNTFVLPKGEAEYHFRLVQEDSARKMQYEAVVKNSKFPLEQDAECVLDMVYHYGAEEPFTLIFRPIDPIMAKFAEAKVEWKNFEEYEWMNNPVPAFPRKLSWEELRTYIGRNNENIDVINILTEKFELIGKGYETHDLTNEKVESNWKGQKCGEFYHVTNEGEKVLVRWSEWDWEKGSQKPRYWDGISFLLEDSTDQQVTRYKIDDVWAARTRDSVWFTNNQGSVMAVLEFEYEGEETTIAVLADKFDNPDEFDENLDSISFEVIRNKKTGKLSAINIHNEDYGPYRPKKYKVAKRIHIAGTPPKHFVNSFYNRWMRVLFANNRSLAEDGCPDEFRRAFLSNQEAWLSLFHEYDDPKDKNKAFIDYSLAATNVGKEYFPIAAEYLRMYFNGEIRLEYEIGCALGNMTTDMQKSFLKVMVERITDKKIVIGILAKALWHDEQFVFNFYEYDSELLLDFFDYAVEFIGTCLEDVEYDRLNKDDLSDIRYCLEYILGILRLRALENETLNKKYLSLNNTNLLKLYRYLEIMISNHTKLYSFLKLEITNKGGYDFIPDFMYALLVYISGYNTDSEIKISGINTDFNDDED</sequence>
<dbReference type="Proteomes" id="UP000327030">
    <property type="component" value="Chromosome 1"/>
</dbReference>
<organism evidence="2 3">
    <name type="scientific">Pseudobutyrivibrio xylanivorans</name>
    <dbReference type="NCBI Taxonomy" id="185007"/>
    <lineage>
        <taxon>Bacteria</taxon>
        <taxon>Bacillati</taxon>
        <taxon>Bacillota</taxon>
        <taxon>Clostridia</taxon>
        <taxon>Lachnospirales</taxon>
        <taxon>Lachnospiraceae</taxon>
        <taxon>Pseudobutyrivibrio</taxon>
    </lineage>
</organism>
<dbReference type="Pfam" id="PF09823">
    <property type="entry name" value="DUF2357"/>
    <property type="match status" value="1"/>
</dbReference>
<evidence type="ECO:0000259" key="1">
    <source>
        <dbReference type="Pfam" id="PF09823"/>
    </source>
</evidence>
<reference evidence="3" key="1">
    <citation type="submission" date="2019-08" db="EMBL/GenBank/DDBJ databases">
        <title>Complete Genome Sequence of the Polysaccharide-Degrading Rumen Bacterium Pseudobutyrivibrio xylanivorans MA3014.</title>
        <authorList>
            <person name="Palevich N."/>
            <person name="Maclean P.H."/>
            <person name="Kelly W.J."/>
            <person name="Leahy S.C."/>
            <person name="Rakonjac J."/>
            <person name="Attwood G.T."/>
        </authorList>
    </citation>
    <scope>NUCLEOTIDE SEQUENCE [LARGE SCALE GENOMIC DNA]</scope>
    <source>
        <strain evidence="3">MA3014</strain>
    </source>
</reference>
<dbReference type="KEGG" id="pxv:FXF36_10615"/>